<evidence type="ECO:0000313" key="2">
    <source>
        <dbReference type="Proteomes" id="UP001143910"/>
    </source>
</evidence>
<accession>A0ACC1NTH9</accession>
<keyword evidence="2" id="KW-1185">Reference proteome</keyword>
<comment type="caution">
    <text evidence="1">The sequence shown here is derived from an EMBL/GenBank/DDBJ whole genome shotgun (WGS) entry which is preliminary data.</text>
</comment>
<evidence type="ECO:0000313" key="1">
    <source>
        <dbReference type="EMBL" id="KAJ2982156.1"/>
    </source>
</evidence>
<proteinExistence type="predicted"/>
<dbReference type="EMBL" id="JANJQO010000091">
    <property type="protein sequence ID" value="KAJ2982156.1"/>
    <property type="molecule type" value="Genomic_DNA"/>
</dbReference>
<sequence length="359" mass="37916">MMASFVYSPNPARVIFGMGTLSELPAELSKLNACQPLVLSTPQQTSHAESVSAVLKGNVAGIFSKAQMHTPIDATHEACAKATECQADALISIGGGSAIGLGKAISLRTGLPHIAIPTTYAGSEVTPVVGETENGVKITTSDPRILPATVIYDVDLTFTLPANLTATSGVNAIAHAIEALYAQNTNPIIELMALDGIRSLAESLPILAQNPDSKSARRSALYGAWLCGSCLGHVGMSIHHKLCHTLGGSFNLPHAQTHTVVLPHALSYNAPNIDPQTMTALARALPGSEGDAVRGLNKLLDSISVDRSLKALGFKEQDIDEAAALALAKPYWNPRKIEQSRIRELLRRAWAGEDARADL</sequence>
<dbReference type="Proteomes" id="UP001143910">
    <property type="component" value="Unassembled WGS sequence"/>
</dbReference>
<gene>
    <name evidence="1" type="ORF">NQ176_g1570</name>
</gene>
<reference evidence="1" key="1">
    <citation type="submission" date="2022-08" db="EMBL/GenBank/DDBJ databases">
        <title>Genome Sequence of Lecanicillium fungicola.</title>
        <authorList>
            <person name="Buettner E."/>
        </authorList>
    </citation>
    <scope>NUCLEOTIDE SEQUENCE</scope>
    <source>
        <strain evidence="1">Babe33</strain>
    </source>
</reference>
<name>A0ACC1NTH9_9HYPO</name>
<protein>
    <submittedName>
        <fullName evidence="1">Uncharacterized protein</fullName>
    </submittedName>
</protein>
<organism evidence="1 2">
    <name type="scientific">Zarea fungicola</name>
    <dbReference type="NCBI Taxonomy" id="93591"/>
    <lineage>
        <taxon>Eukaryota</taxon>
        <taxon>Fungi</taxon>
        <taxon>Dikarya</taxon>
        <taxon>Ascomycota</taxon>
        <taxon>Pezizomycotina</taxon>
        <taxon>Sordariomycetes</taxon>
        <taxon>Hypocreomycetidae</taxon>
        <taxon>Hypocreales</taxon>
        <taxon>Cordycipitaceae</taxon>
        <taxon>Zarea</taxon>
    </lineage>
</organism>